<feature type="transmembrane region" description="Helical" evidence="6">
    <location>
        <begin position="57"/>
        <end position="80"/>
    </location>
</feature>
<dbReference type="PANTHER" id="PTHR30482">
    <property type="entry name" value="HIGH-AFFINITY BRANCHED-CHAIN AMINO ACID TRANSPORT SYSTEM PERMEASE"/>
    <property type="match status" value="1"/>
</dbReference>
<sequence length="371" mass="40163">MKNLSAYFVIGALLSVPLWLHDQYFLHVLITTGIFTIGAMSLNLLLGFTGQLSLGHVAFFGIGAYASALTTLGFDVPLFGDVRIVHEPWHPVAGILIGTALAGLCGYLIGKLSFKIRGAYFVIVTVSFAEVVRLVALNWVDLTQGPLALNNIPPMRIDIPGVSEIVMWQKAPNYYLVLALALVAYYLIRRIVRSRMGRAMIALRENESLATSVGIDVTRYLTFAAVMSAALAGAAGALYAHYIRIIDPDIFLFIYTVTMVIMVVTGGKGTLAGPIVGGIIFGLLPVGLRTVAGPEVQWIVYGIFIVLIVFFLPRGIVPAVHDWWQRRTGKQARYVAPAPFLATRASAAHVGTDAFAKARDSKNSGNAVSRK</sequence>
<dbReference type="PANTHER" id="PTHR30482:SF20">
    <property type="entry name" value="HIGH-AFFINITY BRANCHED-CHAIN AMINO ACID TRANSPORT SYSTEM PERMEASE PROTEIN LIVM"/>
    <property type="match status" value="1"/>
</dbReference>
<dbReference type="InterPro" id="IPR043428">
    <property type="entry name" value="LivM-like"/>
</dbReference>
<feature type="transmembrane region" description="Helical" evidence="6">
    <location>
        <begin position="24"/>
        <end position="45"/>
    </location>
</feature>
<feature type="transmembrane region" description="Helical" evidence="6">
    <location>
        <begin position="171"/>
        <end position="188"/>
    </location>
</feature>
<dbReference type="RefSeq" id="WP_211953365.1">
    <property type="nucleotide sequence ID" value="NZ_CAJPVI010000011.1"/>
</dbReference>
<keyword evidence="2" id="KW-1003">Cell membrane</keyword>
<dbReference type="EMBL" id="CAJPVI010000011">
    <property type="protein sequence ID" value="CAG2142756.1"/>
    <property type="molecule type" value="Genomic_DNA"/>
</dbReference>
<feature type="transmembrane region" description="Helical" evidence="6">
    <location>
        <begin position="119"/>
        <end position="140"/>
    </location>
</feature>
<organism evidence="7 8">
    <name type="scientific">Cupriavidus numazuensis</name>
    <dbReference type="NCBI Taxonomy" id="221992"/>
    <lineage>
        <taxon>Bacteria</taxon>
        <taxon>Pseudomonadati</taxon>
        <taxon>Pseudomonadota</taxon>
        <taxon>Betaproteobacteria</taxon>
        <taxon>Burkholderiales</taxon>
        <taxon>Burkholderiaceae</taxon>
        <taxon>Cupriavidus</taxon>
    </lineage>
</organism>
<accession>A0ABM8TG33</accession>
<keyword evidence="4 6" id="KW-1133">Transmembrane helix</keyword>
<name>A0ABM8TG33_9BURK</name>
<feature type="transmembrane region" description="Helical" evidence="6">
    <location>
        <begin position="220"/>
        <end position="239"/>
    </location>
</feature>
<comment type="subcellular location">
    <subcellularLocation>
        <location evidence="1">Cell membrane</location>
        <topology evidence="1">Multi-pass membrane protein</topology>
    </subcellularLocation>
</comment>
<evidence type="ECO:0000313" key="8">
    <source>
        <dbReference type="Proteomes" id="UP000672657"/>
    </source>
</evidence>
<evidence type="ECO:0000256" key="4">
    <source>
        <dbReference type="ARBA" id="ARBA00022989"/>
    </source>
</evidence>
<evidence type="ECO:0000256" key="3">
    <source>
        <dbReference type="ARBA" id="ARBA00022692"/>
    </source>
</evidence>
<comment type="caution">
    <text evidence="7">The sequence shown here is derived from an EMBL/GenBank/DDBJ whole genome shotgun (WGS) entry which is preliminary data.</text>
</comment>
<keyword evidence="8" id="KW-1185">Reference proteome</keyword>
<protein>
    <recommendedName>
        <fullName evidence="9">Branched-chain amino acid ABC transporter permease</fullName>
    </recommendedName>
</protein>
<evidence type="ECO:0008006" key="9">
    <source>
        <dbReference type="Google" id="ProtNLM"/>
    </source>
</evidence>
<proteinExistence type="predicted"/>
<evidence type="ECO:0000256" key="6">
    <source>
        <dbReference type="SAM" id="Phobius"/>
    </source>
</evidence>
<feature type="transmembrane region" description="Helical" evidence="6">
    <location>
        <begin position="271"/>
        <end position="292"/>
    </location>
</feature>
<feature type="transmembrane region" description="Helical" evidence="6">
    <location>
        <begin position="92"/>
        <end position="110"/>
    </location>
</feature>
<evidence type="ECO:0000313" key="7">
    <source>
        <dbReference type="EMBL" id="CAG2142756.1"/>
    </source>
</evidence>
<dbReference type="InterPro" id="IPR001851">
    <property type="entry name" value="ABC_transp_permease"/>
</dbReference>
<gene>
    <name evidence="7" type="ORF">LMG26411_02278</name>
</gene>
<keyword evidence="5 6" id="KW-0472">Membrane</keyword>
<dbReference type="CDD" id="cd06581">
    <property type="entry name" value="TM_PBP1_LivM_like"/>
    <property type="match status" value="1"/>
</dbReference>
<feature type="transmembrane region" description="Helical" evidence="6">
    <location>
        <begin position="245"/>
        <end position="264"/>
    </location>
</feature>
<dbReference type="Proteomes" id="UP000672657">
    <property type="component" value="Unassembled WGS sequence"/>
</dbReference>
<dbReference type="Pfam" id="PF02653">
    <property type="entry name" value="BPD_transp_2"/>
    <property type="match status" value="1"/>
</dbReference>
<evidence type="ECO:0000256" key="1">
    <source>
        <dbReference type="ARBA" id="ARBA00004651"/>
    </source>
</evidence>
<reference evidence="7 8" key="1">
    <citation type="submission" date="2021-03" db="EMBL/GenBank/DDBJ databases">
        <authorList>
            <person name="Peeters C."/>
        </authorList>
    </citation>
    <scope>NUCLEOTIDE SEQUENCE [LARGE SCALE GENOMIC DNA]</scope>
    <source>
        <strain evidence="7 8">LMG 26411</strain>
    </source>
</reference>
<keyword evidence="3 6" id="KW-0812">Transmembrane</keyword>
<evidence type="ECO:0000256" key="2">
    <source>
        <dbReference type="ARBA" id="ARBA00022475"/>
    </source>
</evidence>
<evidence type="ECO:0000256" key="5">
    <source>
        <dbReference type="ARBA" id="ARBA00023136"/>
    </source>
</evidence>
<feature type="transmembrane region" description="Helical" evidence="6">
    <location>
        <begin position="298"/>
        <end position="317"/>
    </location>
</feature>